<evidence type="ECO:0000313" key="4">
    <source>
        <dbReference type="Proteomes" id="UP000828251"/>
    </source>
</evidence>
<feature type="transmembrane region" description="Helical" evidence="1">
    <location>
        <begin position="40"/>
        <end position="60"/>
    </location>
</feature>
<gene>
    <name evidence="3" type="ORF">J1N35_001374</name>
</gene>
<name>A0A9D3WK97_9ROSI</name>
<dbReference type="CDD" id="cd06222">
    <property type="entry name" value="RNase_H_like"/>
    <property type="match status" value="1"/>
</dbReference>
<accession>A0A9D3WK97</accession>
<dbReference type="InterPro" id="IPR036397">
    <property type="entry name" value="RNaseH_sf"/>
</dbReference>
<sequence>MREEKRNRWRKRRSAVIRGGGHGGAQLWKGKRVRGWHLKWLGGHLIVVEGIRVFLGWSMGISMKSFILMRREAGWSERNNGLKGWAARLQGGQGGKTRHLHDKLQALDMVDQTDDNLMDLLNAHLEMNLEIDKIELFWEQQAREATKGGALVLKQILKEYEHFFGQCVNFNKSVIYFSSKVVESLEVQIATSLGGGKEALLRVSCKLFPLFICRVNDFLVWRGESMGEFTVHNSYELLLQELDRKSFTLSLDSDRWRPPQQGFFKINFDVTFDIKENRLCLGIIVRNFKGDTLASDTMVHENIPSVFVAEAIACLQAVTVNRDLGITHVVIEGDSLMVIKKVQNTERDKLAIGPYIHEVEYLSEVFHGCLKMRRNAYLVNGDVGQEITELEIDCG</sequence>
<dbReference type="GO" id="GO:0004523">
    <property type="term" value="F:RNA-DNA hybrid ribonuclease activity"/>
    <property type="evidence" value="ECO:0007669"/>
    <property type="project" value="InterPro"/>
</dbReference>
<feature type="domain" description="RNase H type-1" evidence="2">
    <location>
        <begin position="267"/>
        <end position="367"/>
    </location>
</feature>
<dbReference type="Proteomes" id="UP000828251">
    <property type="component" value="Unassembled WGS sequence"/>
</dbReference>
<evidence type="ECO:0000313" key="3">
    <source>
        <dbReference type="EMBL" id="KAH1129996.1"/>
    </source>
</evidence>
<protein>
    <recommendedName>
        <fullName evidence="2">RNase H type-1 domain-containing protein</fullName>
    </recommendedName>
</protein>
<dbReference type="AlphaFoldDB" id="A0A9D3WK97"/>
<keyword evidence="1" id="KW-0812">Transmembrane</keyword>
<dbReference type="Gene3D" id="3.30.420.10">
    <property type="entry name" value="Ribonuclease H-like superfamily/Ribonuclease H"/>
    <property type="match status" value="1"/>
</dbReference>
<dbReference type="GO" id="GO:0003676">
    <property type="term" value="F:nucleic acid binding"/>
    <property type="evidence" value="ECO:0007669"/>
    <property type="project" value="InterPro"/>
</dbReference>
<dbReference type="EMBL" id="JAIQCV010000001">
    <property type="protein sequence ID" value="KAH1129996.1"/>
    <property type="molecule type" value="Genomic_DNA"/>
</dbReference>
<reference evidence="3 4" key="1">
    <citation type="journal article" date="2021" name="Plant Biotechnol. J.">
        <title>Multi-omics assisted identification of the key and species-specific regulatory components of drought-tolerant mechanisms in Gossypium stocksii.</title>
        <authorList>
            <person name="Yu D."/>
            <person name="Ke L."/>
            <person name="Zhang D."/>
            <person name="Wu Y."/>
            <person name="Sun Y."/>
            <person name="Mei J."/>
            <person name="Sun J."/>
            <person name="Sun Y."/>
        </authorList>
    </citation>
    <scope>NUCLEOTIDE SEQUENCE [LARGE SCALE GENOMIC DNA]</scope>
    <source>
        <strain evidence="4">cv. E1</strain>
        <tissue evidence="3">Leaf</tissue>
    </source>
</reference>
<dbReference type="OrthoDB" id="999700at2759"/>
<evidence type="ECO:0000259" key="2">
    <source>
        <dbReference type="Pfam" id="PF13456"/>
    </source>
</evidence>
<dbReference type="PANTHER" id="PTHR47074">
    <property type="entry name" value="BNAC02G40300D PROTEIN"/>
    <property type="match status" value="1"/>
</dbReference>
<dbReference type="InterPro" id="IPR052929">
    <property type="entry name" value="RNase_H-like_EbsB-rel"/>
</dbReference>
<dbReference type="InterPro" id="IPR044730">
    <property type="entry name" value="RNase_H-like_dom_plant"/>
</dbReference>
<dbReference type="InterPro" id="IPR002156">
    <property type="entry name" value="RNaseH_domain"/>
</dbReference>
<organism evidence="3 4">
    <name type="scientific">Gossypium stocksii</name>
    <dbReference type="NCBI Taxonomy" id="47602"/>
    <lineage>
        <taxon>Eukaryota</taxon>
        <taxon>Viridiplantae</taxon>
        <taxon>Streptophyta</taxon>
        <taxon>Embryophyta</taxon>
        <taxon>Tracheophyta</taxon>
        <taxon>Spermatophyta</taxon>
        <taxon>Magnoliopsida</taxon>
        <taxon>eudicotyledons</taxon>
        <taxon>Gunneridae</taxon>
        <taxon>Pentapetalae</taxon>
        <taxon>rosids</taxon>
        <taxon>malvids</taxon>
        <taxon>Malvales</taxon>
        <taxon>Malvaceae</taxon>
        <taxon>Malvoideae</taxon>
        <taxon>Gossypium</taxon>
    </lineage>
</organism>
<evidence type="ECO:0000256" key="1">
    <source>
        <dbReference type="SAM" id="Phobius"/>
    </source>
</evidence>
<proteinExistence type="predicted"/>
<comment type="caution">
    <text evidence="3">The sequence shown here is derived from an EMBL/GenBank/DDBJ whole genome shotgun (WGS) entry which is preliminary data.</text>
</comment>
<dbReference type="Pfam" id="PF13456">
    <property type="entry name" value="RVT_3"/>
    <property type="match status" value="1"/>
</dbReference>
<keyword evidence="4" id="KW-1185">Reference proteome</keyword>
<keyword evidence="1" id="KW-0472">Membrane</keyword>
<dbReference type="PANTHER" id="PTHR47074:SF61">
    <property type="entry name" value="RNASE H TYPE-1 DOMAIN-CONTAINING PROTEIN"/>
    <property type="match status" value="1"/>
</dbReference>
<keyword evidence="1" id="KW-1133">Transmembrane helix</keyword>